<dbReference type="AlphaFoldDB" id="A0A0D8B916"/>
<dbReference type="InterPro" id="IPR036597">
    <property type="entry name" value="Fido-like_dom_sf"/>
</dbReference>
<keyword evidence="6" id="KW-1185">Reference proteome</keyword>
<dbReference type="PANTHER" id="PTHR13504">
    <property type="entry name" value="FIDO DOMAIN-CONTAINING PROTEIN DDB_G0283145"/>
    <property type="match status" value="1"/>
</dbReference>
<feature type="active site" evidence="1">
    <location>
        <position position="178"/>
    </location>
</feature>
<dbReference type="InterPro" id="IPR040198">
    <property type="entry name" value="Fido_containing"/>
</dbReference>
<evidence type="ECO:0000256" key="2">
    <source>
        <dbReference type="PIRSR" id="PIRSR640198-2"/>
    </source>
</evidence>
<comment type="caution">
    <text evidence="5">The sequence shown here is derived from an EMBL/GenBank/DDBJ whole genome shotgun (WGS) entry which is preliminary data.</text>
</comment>
<dbReference type="Proteomes" id="UP000032545">
    <property type="component" value="Unassembled WGS sequence"/>
</dbReference>
<dbReference type="SUPFAM" id="SSF140931">
    <property type="entry name" value="Fic-like"/>
    <property type="match status" value="1"/>
</dbReference>
<feature type="site" description="Important for autoinhibition of adenylyltransferase activity" evidence="3">
    <location>
        <position position="38"/>
    </location>
</feature>
<dbReference type="Gene3D" id="1.10.3290.10">
    <property type="entry name" value="Fido-like domain"/>
    <property type="match status" value="1"/>
</dbReference>
<dbReference type="GO" id="GO:0005524">
    <property type="term" value="F:ATP binding"/>
    <property type="evidence" value="ECO:0007669"/>
    <property type="project" value="UniProtKB-KW"/>
</dbReference>
<feature type="domain" description="Fido" evidence="4">
    <location>
        <begin position="89"/>
        <end position="236"/>
    </location>
</feature>
<dbReference type="PANTHER" id="PTHR13504:SF38">
    <property type="entry name" value="FIDO DOMAIN-CONTAINING PROTEIN"/>
    <property type="match status" value="1"/>
</dbReference>
<evidence type="ECO:0000259" key="4">
    <source>
        <dbReference type="PROSITE" id="PS51459"/>
    </source>
</evidence>
<reference evidence="5 6" key="2">
    <citation type="journal article" date="2016" name="Genome Announc.">
        <title>Permanent Draft Genome Sequences for Two Variants of Frankia sp. Strain CpI1, the First Frankia Strain Isolated from Root Nodules of Comptonia peregrina.</title>
        <authorList>
            <person name="Oshone R."/>
            <person name="Hurst S.G.IV."/>
            <person name="Abebe-Akele F."/>
            <person name="Simpson S."/>
            <person name="Morris K."/>
            <person name="Thomas W.K."/>
            <person name="Tisa L.S."/>
        </authorList>
    </citation>
    <scope>NUCLEOTIDE SEQUENCE [LARGE SCALE GENOMIC DNA]</scope>
    <source>
        <strain evidence="6">CpI1-S</strain>
    </source>
</reference>
<sequence>MTWTRREFLAEVARTGVFSAQYAEDVLVRLAHHSAAIEGNILTLADTITLLVDERVPVAGTPVRELYEVANHYQALARILSAVADGEPLTTSLVRDLHAALMDHLTHEHGEYKTASNGEYKTASNIVTGASWQPAPPASVPELMRQWADQTEWQTANLDNEALLEAIAGAHIAFERIHPFADGNGRTGRTIIAWQTIRRFGFPAIIQVTQRPAYITMLDTQDTAALTRLLAVSLADEATRRSAT</sequence>
<organism evidence="5 6">
    <name type="scientific">Frankia torreyi</name>
    <dbReference type="NCBI Taxonomy" id="1856"/>
    <lineage>
        <taxon>Bacteria</taxon>
        <taxon>Bacillati</taxon>
        <taxon>Actinomycetota</taxon>
        <taxon>Actinomycetes</taxon>
        <taxon>Frankiales</taxon>
        <taxon>Frankiaceae</taxon>
        <taxon>Frankia</taxon>
    </lineage>
</organism>
<dbReference type="PROSITE" id="PS51459">
    <property type="entry name" value="FIDO"/>
    <property type="match status" value="1"/>
</dbReference>
<feature type="binding site" evidence="2">
    <location>
        <begin position="182"/>
        <end position="189"/>
    </location>
    <ligand>
        <name>ATP</name>
        <dbReference type="ChEBI" id="CHEBI:30616"/>
    </ligand>
</feature>
<evidence type="ECO:0000256" key="1">
    <source>
        <dbReference type="PIRSR" id="PIRSR640198-1"/>
    </source>
</evidence>
<evidence type="ECO:0000313" key="5">
    <source>
        <dbReference type="EMBL" id="KJE19867.1"/>
    </source>
</evidence>
<dbReference type="RefSeq" id="WP_052681546.1">
    <property type="nucleotide sequence ID" value="NZ_JYFN01000081.1"/>
</dbReference>
<dbReference type="OrthoDB" id="9813719at2"/>
<dbReference type="Pfam" id="PF02661">
    <property type="entry name" value="Fic"/>
    <property type="match status" value="1"/>
</dbReference>
<proteinExistence type="predicted"/>
<evidence type="ECO:0000256" key="3">
    <source>
        <dbReference type="PIRSR" id="PIRSR640198-3"/>
    </source>
</evidence>
<evidence type="ECO:0000313" key="6">
    <source>
        <dbReference type="Proteomes" id="UP000032545"/>
    </source>
</evidence>
<dbReference type="PATRIC" id="fig|1502723.3.peg.6637"/>
<protein>
    <submittedName>
        <fullName evidence="5">Fic/DOC family protein</fullName>
    </submittedName>
</protein>
<dbReference type="InterPro" id="IPR003812">
    <property type="entry name" value="Fido"/>
</dbReference>
<gene>
    <name evidence="5" type="ORF">FF36_05854</name>
</gene>
<name>A0A0D8B916_9ACTN</name>
<reference evidence="6" key="1">
    <citation type="submission" date="2015-02" db="EMBL/GenBank/DDBJ databases">
        <title>Draft Genome of Frankia sp. CpI1-S.</title>
        <authorList>
            <person name="Oshone R.T."/>
            <person name="Ngom M."/>
            <person name="Ghodhbane-Gtari F."/>
            <person name="Gtari M."/>
            <person name="Morris K."/>
            <person name="Thomas K."/>
            <person name="Sen A."/>
            <person name="Tisa L.S."/>
        </authorList>
    </citation>
    <scope>NUCLEOTIDE SEQUENCE [LARGE SCALE GENOMIC DNA]</scope>
    <source>
        <strain evidence="6">CpI1-S</strain>
    </source>
</reference>
<accession>A0A0D8B916</accession>
<dbReference type="EMBL" id="JYFN01000081">
    <property type="protein sequence ID" value="KJE19867.1"/>
    <property type="molecule type" value="Genomic_DNA"/>
</dbReference>
<keyword evidence="2" id="KW-0067">ATP-binding</keyword>
<keyword evidence="2" id="KW-0547">Nucleotide-binding</keyword>